<gene>
    <name evidence="1" type="ORF">NCTC10118_00442</name>
</gene>
<name>A0A449AEG5_9BACT</name>
<protein>
    <submittedName>
        <fullName evidence="1">Uncharacterized protein</fullName>
    </submittedName>
</protein>
<evidence type="ECO:0000313" key="1">
    <source>
        <dbReference type="EMBL" id="VEU63390.1"/>
    </source>
</evidence>
<accession>A0A449AEG5</accession>
<organism evidence="1 2">
    <name type="scientific">Mycoplasmopsis bovirhinis</name>
    <dbReference type="NCBI Taxonomy" id="29553"/>
    <lineage>
        <taxon>Bacteria</taxon>
        <taxon>Bacillati</taxon>
        <taxon>Mycoplasmatota</taxon>
        <taxon>Mycoplasmoidales</taxon>
        <taxon>Metamycoplasmataceae</taxon>
        <taxon>Mycoplasmopsis</taxon>
    </lineage>
</organism>
<dbReference type="Proteomes" id="UP000289952">
    <property type="component" value="Chromosome"/>
</dbReference>
<keyword evidence="2" id="KW-1185">Reference proteome</keyword>
<evidence type="ECO:0000313" key="2">
    <source>
        <dbReference type="Proteomes" id="UP000289952"/>
    </source>
</evidence>
<sequence length="83" mass="9597">MFLTVNSNDYYFLTSRSDLTSNSDQGINISLATLVSKDYKPIYFLSDKTKCSEVSKTKEKNVIKEDINYEILLLSKKLLLRLH</sequence>
<dbReference type="AlphaFoldDB" id="A0A449AEG5"/>
<proteinExistence type="predicted"/>
<dbReference type="EMBL" id="LR214972">
    <property type="protein sequence ID" value="VEU63390.1"/>
    <property type="molecule type" value="Genomic_DNA"/>
</dbReference>
<reference evidence="1 2" key="1">
    <citation type="submission" date="2019-01" db="EMBL/GenBank/DDBJ databases">
        <authorList>
            <consortium name="Pathogen Informatics"/>
        </authorList>
    </citation>
    <scope>NUCLEOTIDE SEQUENCE [LARGE SCALE GENOMIC DNA]</scope>
    <source>
        <strain evidence="1 2">NCTC10118</strain>
    </source>
</reference>